<evidence type="ECO:0000313" key="4">
    <source>
        <dbReference type="Proteomes" id="UP000054144"/>
    </source>
</evidence>
<dbReference type="AlphaFoldDB" id="A0A0D7A547"/>
<feature type="compositionally biased region" description="Polar residues" evidence="1">
    <location>
        <begin position="68"/>
        <end position="88"/>
    </location>
</feature>
<organism evidence="3 4">
    <name type="scientific">Fistulina hepatica ATCC 64428</name>
    <dbReference type="NCBI Taxonomy" id="1128425"/>
    <lineage>
        <taxon>Eukaryota</taxon>
        <taxon>Fungi</taxon>
        <taxon>Dikarya</taxon>
        <taxon>Basidiomycota</taxon>
        <taxon>Agaricomycotina</taxon>
        <taxon>Agaricomycetes</taxon>
        <taxon>Agaricomycetidae</taxon>
        <taxon>Agaricales</taxon>
        <taxon>Fistulinaceae</taxon>
        <taxon>Fistulina</taxon>
    </lineage>
</organism>
<dbReference type="InterPro" id="IPR001849">
    <property type="entry name" value="PH_domain"/>
</dbReference>
<dbReference type="InterPro" id="IPR011993">
    <property type="entry name" value="PH-like_dom_sf"/>
</dbReference>
<dbReference type="Proteomes" id="UP000054144">
    <property type="component" value="Unassembled WGS sequence"/>
</dbReference>
<evidence type="ECO:0000256" key="1">
    <source>
        <dbReference type="SAM" id="MobiDB-lite"/>
    </source>
</evidence>
<accession>A0A0D7A547</accession>
<protein>
    <recommendedName>
        <fullName evidence="2">PH domain-containing protein</fullName>
    </recommendedName>
</protein>
<dbReference type="PROSITE" id="PS50003">
    <property type="entry name" value="PH_DOMAIN"/>
    <property type="match status" value="1"/>
</dbReference>
<keyword evidence="4" id="KW-1185">Reference proteome</keyword>
<dbReference type="SUPFAM" id="SSF50729">
    <property type="entry name" value="PH domain-like"/>
    <property type="match status" value="1"/>
</dbReference>
<reference evidence="3 4" key="1">
    <citation type="journal article" date="2015" name="Fungal Genet. Biol.">
        <title>Evolution of novel wood decay mechanisms in Agaricales revealed by the genome sequences of Fistulina hepatica and Cylindrobasidium torrendii.</title>
        <authorList>
            <person name="Floudas D."/>
            <person name="Held B.W."/>
            <person name="Riley R."/>
            <person name="Nagy L.G."/>
            <person name="Koehler G."/>
            <person name="Ransdell A.S."/>
            <person name="Younus H."/>
            <person name="Chow J."/>
            <person name="Chiniquy J."/>
            <person name="Lipzen A."/>
            <person name="Tritt A."/>
            <person name="Sun H."/>
            <person name="Haridas S."/>
            <person name="LaButti K."/>
            <person name="Ohm R.A."/>
            <person name="Kues U."/>
            <person name="Blanchette R.A."/>
            <person name="Grigoriev I.V."/>
            <person name="Minto R.E."/>
            <person name="Hibbett D.S."/>
        </authorList>
    </citation>
    <scope>NUCLEOTIDE SEQUENCE [LARGE SCALE GENOMIC DNA]</scope>
    <source>
        <strain evidence="3 4">ATCC 64428</strain>
    </source>
</reference>
<feature type="region of interest" description="Disordered" evidence="1">
    <location>
        <begin position="66"/>
        <end position="91"/>
    </location>
</feature>
<dbReference type="SMART" id="SM00233">
    <property type="entry name" value="PH"/>
    <property type="match status" value="1"/>
</dbReference>
<evidence type="ECO:0000259" key="2">
    <source>
        <dbReference type="PROSITE" id="PS50003"/>
    </source>
</evidence>
<dbReference type="EMBL" id="KN882045">
    <property type="protein sequence ID" value="KIY45938.1"/>
    <property type="molecule type" value="Genomic_DNA"/>
</dbReference>
<gene>
    <name evidence="3" type="ORF">FISHEDRAFT_76172</name>
</gene>
<sequence length="368" mass="41627">MTNTRTVVVLNTHVDIFNQTRGIPVRTRVNYAFSDVRFAFSSRLSMPASPSSSTFSTNLNLWDGDPESSPTATSFTLTDSQSGISLGQDTPPLRIKAKSNAPFSLIPFIHREVQRPSLLRTVKVDTLGLPLITDLRQTVITVSESFNQLNEQGKKDLCINLKVDPRNGRKPWQLKKVYGILKGLDVKTRSLVGKRQAAIIPAIPPEKAWRKPEKDKVNKARLSMCLTCLLNLAPVEMHIELHTFLTSDVVGGSRALSDDPANKEGYLLKRVNDSRNWIPGYFILSNPDIYHYDRPGGILLGTIHLTHSQLGWHGEHSKRNPKDRHDLLVVEERHGERLKHIFRAESIVERDEWINALGSTYQWWKRAS</sequence>
<name>A0A0D7A547_9AGAR</name>
<evidence type="ECO:0000313" key="3">
    <source>
        <dbReference type="EMBL" id="KIY45938.1"/>
    </source>
</evidence>
<proteinExistence type="predicted"/>
<feature type="domain" description="PH" evidence="2">
    <location>
        <begin position="260"/>
        <end position="362"/>
    </location>
</feature>
<dbReference type="Gene3D" id="2.30.29.30">
    <property type="entry name" value="Pleckstrin-homology domain (PH domain)/Phosphotyrosine-binding domain (PTB)"/>
    <property type="match status" value="1"/>
</dbReference>
<dbReference type="Pfam" id="PF00169">
    <property type="entry name" value="PH"/>
    <property type="match status" value="1"/>
</dbReference>